<dbReference type="SUPFAM" id="SSF47413">
    <property type="entry name" value="lambda repressor-like DNA-binding domains"/>
    <property type="match status" value="1"/>
</dbReference>
<keyword evidence="3" id="KW-1185">Reference proteome</keyword>
<dbReference type="PROSITE" id="PS50943">
    <property type="entry name" value="HTH_CROC1"/>
    <property type="match status" value="1"/>
</dbReference>
<dbReference type="NCBIfam" id="TIGR01716">
    <property type="entry name" value="RGG_Cterm"/>
    <property type="match status" value="1"/>
</dbReference>
<dbReference type="Proteomes" id="UP001330016">
    <property type="component" value="Unassembled WGS sequence"/>
</dbReference>
<name>A0ABU7T3L3_9LACO</name>
<dbReference type="PANTHER" id="PTHR37038">
    <property type="entry name" value="TRANSCRIPTIONAL REGULATOR-RELATED"/>
    <property type="match status" value="1"/>
</dbReference>
<feature type="domain" description="HTH cro/C1-type" evidence="1">
    <location>
        <begin position="13"/>
        <end position="62"/>
    </location>
</feature>
<dbReference type="InterPro" id="IPR010057">
    <property type="entry name" value="Transcription_activator_Rgg_C"/>
</dbReference>
<dbReference type="PANTHER" id="PTHR37038:SF12">
    <property type="entry name" value="TRANSCRIPTIONAL REGULATOR"/>
    <property type="match status" value="1"/>
</dbReference>
<dbReference type="Gene3D" id="1.10.260.40">
    <property type="entry name" value="lambda repressor-like DNA-binding domains"/>
    <property type="match status" value="1"/>
</dbReference>
<dbReference type="Pfam" id="PF21259">
    <property type="entry name" value="Rgg_C"/>
    <property type="match status" value="1"/>
</dbReference>
<dbReference type="CDD" id="cd00093">
    <property type="entry name" value="HTH_XRE"/>
    <property type="match status" value="1"/>
</dbReference>
<dbReference type="RefSeq" id="WP_331244616.1">
    <property type="nucleotide sequence ID" value="NZ_JAQSGJ010000082.1"/>
</dbReference>
<dbReference type="InterPro" id="IPR053163">
    <property type="entry name" value="HTH-type_regulator_Rgg"/>
</dbReference>
<dbReference type="Gene3D" id="1.25.40.400">
    <property type="match status" value="1"/>
</dbReference>
<organism evidence="2 3">
    <name type="scientific">Schleiferilactobacillus harbinensis</name>
    <dbReference type="NCBI Taxonomy" id="304207"/>
    <lineage>
        <taxon>Bacteria</taxon>
        <taxon>Bacillati</taxon>
        <taxon>Bacillota</taxon>
        <taxon>Bacilli</taxon>
        <taxon>Lactobacillales</taxon>
        <taxon>Lactobacillaceae</taxon>
        <taxon>Schleiferilactobacillus</taxon>
    </lineage>
</organism>
<dbReference type="InterPro" id="IPR010982">
    <property type="entry name" value="Lambda_DNA-bd_dom_sf"/>
</dbReference>
<dbReference type="SMART" id="SM00530">
    <property type="entry name" value="HTH_XRE"/>
    <property type="match status" value="1"/>
</dbReference>
<dbReference type="EMBL" id="JAQSGK010000082">
    <property type="protein sequence ID" value="MEE6717187.1"/>
    <property type="molecule type" value="Genomic_DNA"/>
</dbReference>
<dbReference type="InterPro" id="IPR001387">
    <property type="entry name" value="Cro/C1-type_HTH"/>
</dbReference>
<reference evidence="2 3" key="1">
    <citation type="submission" date="2023-02" db="EMBL/GenBank/DDBJ databases">
        <title>The predominant lactic acid bacteria and yeasts involved in the spontaneous fermentation of millet during the production of the traditional porridge Hausa koko in Ghana.</title>
        <authorList>
            <person name="Atter A."/>
            <person name="Diaz M."/>
        </authorList>
    </citation>
    <scope>NUCLEOTIDE SEQUENCE [LARGE SCALE GENOMIC DNA]</scope>
    <source>
        <strain evidence="2 3">FI11640</strain>
    </source>
</reference>
<gene>
    <name evidence="2" type="ORF">PS435_15205</name>
</gene>
<sequence length="298" mass="34526">MSLPLGETFHDFREDKNLSLSQAAGDIVTKSFLSKFEKGGSSISFENLWLLLQRMNVTLSEFVYRAYGYMWTASVDFFHELTRAAVDENFSALDQLIADANARYQKSNLVSDHLNYIVARSVKFSLEDKQLPKEELDYVLDYLFRSEDWLRYDIEIMRFIIPFVPVDTLIQMARALLKHSSDFMKTGLNRTETGEILLNILALLIKNRKIHDAEVLFGLLHRNPTISSLILYSIQLHALKAALWFVSDQQDKGNAEIRWVLDTLHHLDQNRFARQISAQWNDLTGENLDFAQLFPNQQ</sequence>
<accession>A0ABU7T3L3</accession>
<dbReference type="Pfam" id="PF01381">
    <property type="entry name" value="HTH_3"/>
    <property type="match status" value="1"/>
</dbReference>
<evidence type="ECO:0000259" key="1">
    <source>
        <dbReference type="PROSITE" id="PS50943"/>
    </source>
</evidence>
<protein>
    <submittedName>
        <fullName evidence="2">Helix-turn-helix domain-containing protein</fullName>
    </submittedName>
</protein>
<evidence type="ECO:0000313" key="2">
    <source>
        <dbReference type="EMBL" id="MEE6717187.1"/>
    </source>
</evidence>
<evidence type="ECO:0000313" key="3">
    <source>
        <dbReference type="Proteomes" id="UP001330016"/>
    </source>
</evidence>
<proteinExistence type="predicted"/>
<comment type="caution">
    <text evidence="2">The sequence shown here is derived from an EMBL/GenBank/DDBJ whole genome shotgun (WGS) entry which is preliminary data.</text>
</comment>